<accession>A0ABP8ZR67</accession>
<reference evidence="2" key="1">
    <citation type="journal article" date="2019" name="Int. J. Syst. Evol. Microbiol.">
        <title>The Global Catalogue of Microorganisms (GCM) 10K type strain sequencing project: providing services to taxonomists for standard genome sequencing and annotation.</title>
        <authorList>
            <consortium name="The Broad Institute Genomics Platform"/>
            <consortium name="The Broad Institute Genome Sequencing Center for Infectious Disease"/>
            <person name="Wu L."/>
            <person name="Ma J."/>
        </authorList>
    </citation>
    <scope>NUCLEOTIDE SEQUENCE [LARGE SCALE GENOMIC DNA]</scope>
    <source>
        <strain evidence="2">JCM 18324</strain>
    </source>
</reference>
<sequence length="178" mass="19841">MRLFGGTTSGGPARRPGEDMWDAVCLSREMKRHRDELFAGVMRPLAPEPHELLYAVCAYVSESSGREVRLVLEPFPPGTVSGLWLDLGDHEVIAVEKNTLSVHQMVILGHELWHRKEAEGDAVAHVAARTDYDLAEERRAERFGRLLGAKFRPFLLGTRSSTPPDARAGRIWESLGGR</sequence>
<evidence type="ECO:0000313" key="1">
    <source>
        <dbReference type="EMBL" id="GAA4763047.1"/>
    </source>
</evidence>
<organism evidence="1 2">
    <name type="scientific">Streptomyces sanyensis</name>
    <dbReference type="NCBI Taxonomy" id="568869"/>
    <lineage>
        <taxon>Bacteria</taxon>
        <taxon>Bacillati</taxon>
        <taxon>Actinomycetota</taxon>
        <taxon>Actinomycetes</taxon>
        <taxon>Kitasatosporales</taxon>
        <taxon>Streptomycetaceae</taxon>
        <taxon>Streptomyces</taxon>
    </lineage>
</organism>
<dbReference type="EMBL" id="BAABJV010000001">
    <property type="protein sequence ID" value="GAA4763047.1"/>
    <property type="molecule type" value="Genomic_DNA"/>
</dbReference>
<proteinExistence type="predicted"/>
<protein>
    <recommendedName>
        <fullName evidence="3">Toxin-antitoxin system, toxin component</fullName>
    </recommendedName>
</protein>
<gene>
    <name evidence="1" type="ORF">GCM10023329_05820</name>
</gene>
<evidence type="ECO:0008006" key="3">
    <source>
        <dbReference type="Google" id="ProtNLM"/>
    </source>
</evidence>
<evidence type="ECO:0000313" key="2">
    <source>
        <dbReference type="Proteomes" id="UP001501147"/>
    </source>
</evidence>
<name>A0ABP8ZR67_9ACTN</name>
<keyword evidence="2" id="KW-1185">Reference proteome</keyword>
<comment type="caution">
    <text evidence="1">The sequence shown here is derived from an EMBL/GenBank/DDBJ whole genome shotgun (WGS) entry which is preliminary data.</text>
</comment>
<dbReference type="Proteomes" id="UP001501147">
    <property type="component" value="Unassembled WGS sequence"/>
</dbReference>